<evidence type="ECO:0000313" key="3">
    <source>
        <dbReference type="Proteomes" id="UP000048926"/>
    </source>
</evidence>
<dbReference type="Proteomes" id="UP000048926">
    <property type="component" value="Unassembled WGS sequence"/>
</dbReference>
<feature type="domain" description="BBC1/AIM3 cysteine proteinase-fold" evidence="1">
    <location>
        <begin position="6"/>
        <end position="155"/>
    </location>
</feature>
<dbReference type="EMBL" id="CXST01000003">
    <property type="protein sequence ID" value="CTQ46339.1"/>
    <property type="molecule type" value="Genomic_DNA"/>
</dbReference>
<protein>
    <recommendedName>
        <fullName evidence="1">BBC1/AIM3 cysteine proteinase-fold domain-containing protein</fullName>
    </recommendedName>
</protein>
<dbReference type="Pfam" id="PF25459">
    <property type="entry name" value="AIM3_BBC1_C"/>
    <property type="match status" value="1"/>
</dbReference>
<organism evidence="2 3">
    <name type="scientific">Roseibium aggregatum</name>
    <dbReference type="NCBI Taxonomy" id="187304"/>
    <lineage>
        <taxon>Bacteria</taxon>
        <taxon>Pseudomonadati</taxon>
        <taxon>Pseudomonadota</taxon>
        <taxon>Alphaproteobacteria</taxon>
        <taxon>Hyphomicrobiales</taxon>
        <taxon>Stappiaceae</taxon>
        <taxon>Roseibium</taxon>
    </lineage>
</organism>
<name>A0A0M6YAA5_9HYPH</name>
<gene>
    <name evidence="2" type="ORF">LAL4801_04798</name>
</gene>
<evidence type="ECO:0000259" key="1">
    <source>
        <dbReference type="Pfam" id="PF25459"/>
    </source>
</evidence>
<keyword evidence="3" id="KW-1185">Reference proteome</keyword>
<dbReference type="InterPro" id="IPR057402">
    <property type="entry name" value="AIM3_BBC1_C"/>
</dbReference>
<dbReference type="OrthoDB" id="7676760at2"/>
<dbReference type="Gene3D" id="3.90.1720.60">
    <property type="match status" value="1"/>
</dbReference>
<dbReference type="AlphaFoldDB" id="A0A0M6YAA5"/>
<reference evidence="3" key="1">
    <citation type="submission" date="2015-07" db="EMBL/GenBank/DDBJ databases">
        <authorList>
            <person name="Rodrigo-Torres Lidia"/>
            <person name="Arahal R.David."/>
        </authorList>
    </citation>
    <scope>NUCLEOTIDE SEQUENCE [LARGE SCALE GENOMIC DNA]</scope>
    <source>
        <strain evidence="3">CECT 4801</strain>
    </source>
</reference>
<proteinExistence type="predicted"/>
<sequence>MPDVNAQQAQRLINFATERLGRVEGDGQCWTLVDNAFRHVGFNKPASTYVWGRVINNLSDARPGDVFQFTRFEVTVRVTQPDGSWEEQTMSRGEPRHTAILESVNGNRATFLESNVTDDQTVKRNGFGIRTATTTDDAGVRTSTTVSGSFTIYRPQVSANP</sequence>
<accession>A0A0M6YAA5</accession>
<dbReference type="RefSeq" id="WP_055660126.1">
    <property type="nucleotide sequence ID" value="NZ_CP045617.1"/>
</dbReference>
<evidence type="ECO:0000313" key="2">
    <source>
        <dbReference type="EMBL" id="CTQ46339.1"/>
    </source>
</evidence>